<keyword evidence="3" id="KW-1185">Reference proteome</keyword>
<evidence type="ECO:0000259" key="1">
    <source>
        <dbReference type="PROSITE" id="PS50983"/>
    </source>
</evidence>
<dbReference type="PROSITE" id="PS50983">
    <property type="entry name" value="FE_B12_PBP"/>
    <property type="match status" value="1"/>
</dbReference>
<dbReference type="AlphaFoldDB" id="A0A366D0U1"/>
<reference evidence="2 3" key="1">
    <citation type="submission" date="2018-06" db="EMBL/GenBank/DDBJ databases">
        <title>Genomic Encyclopedia of Type Strains, Phase III (KMG-III): the genomes of soil and plant-associated and newly described type strains.</title>
        <authorList>
            <person name="Whitman W."/>
        </authorList>
    </citation>
    <scope>NUCLEOTIDE SEQUENCE [LARGE SCALE GENOMIC DNA]</scope>
    <source>
        <strain evidence="2 3">CECT 7732</strain>
    </source>
</reference>
<dbReference type="Proteomes" id="UP000252086">
    <property type="component" value="Unassembled WGS sequence"/>
</dbReference>
<feature type="domain" description="Fe/B12 periplasmic-binding" evidence="1">
    <location>
        <begin position="51"/>
        <end position="360"/>
    </location>
</feature>
<organism evidence="2 3">
    <name type="scientific">Marinomonas aquiplantarum</name>
    <dbReference type="NCBI Taxonomy" id="491951"/>
    <lineage>
        <taxon>Bacteria</taxon>
        <taxon>Pseudomonadati</taxon>
        <taxon>Pseudomonadota</taxon>
        <taxon>Gammaproteobacteria</taxon>
        <taxon>Oceanospirillales</taxon>
        <taxon>Oceanospirillaceae</taxon>
        <taxon>Marinomonas</taxon>
    </lineage>
</organism>
<proteinExistence type="predicted"/>
<gene>
    <name evidence="2" type="ORF">DFP76_104334</name>
</gene>
<dbReference type="EMBL" id="QNRF01000004">
    <property type="protein sequence ID" value="RBO83515.1"/>
    <property type="molecule type" value="Genomic_DNA"/>
</dbReference>
<dbReference type="PANTHER" id="PTHR30535:SF34">
    <property type="entry name" value="MOLYBDATE-BINDING PROTEIN MOLA"/>
    <property type="match status" value="1"/>
</dbReference>
<dbReference type="InterPro" id="IPR050902">
    <property type="entry name" value="ABC_Transporter_SBP"/>
</dbReference>
<sequence>MVSSFTLNNIRLCLAFLLLITLSSVIYAEQKPFTVTDLANRKITFSEQPKRVILGDSRYLHALSILDQDNPIKPIAGMLSKLEWVDYGSYLEYQKRFPEIDNIPIIGRSSADSFSIESAIELKADLAIFSLDGHGPNARHANTIKILEKAGIKVIFVDFRKAPLKNTPISLMLLGKVLGKEAQAKHFIRYYKQQLNKVTTTISKLSPTQKKRVFIHSRVGVLSACCETMSRGMMADFIDTAGGNNIALSVVPGVAGIMNQEYLLAQQPDVYIATAVGSKGMPKESPDDELPYVMLGAGVPEKYAEQSLHQALIRYNLTSLMAFQTQQSYALWHGFYNSPLNVVAVQVVAKWLYPEAFQDLNPDATLQYFFNHFQAIPLTGVYWTKLSKAVHE</sequence>
<evidence type="ECO:0000313" key="3">
    <source>
        <dbReference type="Proteomes" id="UP000252086"/>
    </source>
</evidence>
<dbReference type="RefSeq" id="WP_113874461.1">
    <property type="nucleotide sequence ID" value="NZ_QNRF01000004.1"/>
</dbReference>
<dbReference type="OrthoDB" id="9775594at2"/>
<comment type="caution">
    <text evidence="2">The sequence shown here is derived from an EMBL/GenBank/DDBJ whole genome shotgun (WGS) entry which is preliminary data.</text>
</comment>
<dbReference type="PANTHER" id="PTHR30535">
    <property type="entry name" value="VITAMIN B12-BINDING PROTEIN"/>
    <property type="match status" value="1"/>
</dbReference>
<dbReference type="Pfam" id="PF01497">
    <property type="entry name" value="Peripla_BP_2"/>
    <property type="match status" value="1"/>
</dbReference>
<dbReference type="Gene3D" id="3.40.50.1980">
    <property type="entry name" value="Nitrogenase molybdenum iron protein domain"/>
    <property type="match status" value="2"/>
</dbReference>
<name>A0A366D0U1_9GAMM</name>
<accession>A0A366D0U1</accession>
<evidence type="ECO:0000313" key="2">
    <source>
        <dbReference type="EMBL" id="RBO83515.1"/>
    </source>
</evidence>
<dbReference type="SUPFAM" id="SSF53807">
    <property type="entry name" value="Helical backbone' metal receptor"/>
    <property type="match status" value="1"/>
</dbReference>
<protein>
    <submittedName>
        <fullName evidence="2">Iron complex transport system substrate-binding protein</fullName>
    </submittedName>
</protein>
<dbReference type="InterPro" id="IPR002491">
    <property type="entry name" value="ABC_transptr_periplasmic_BD"/>
</dbReference>